<dbReference type="EMBL" id="CP038613">
    <property type="protein sequence ID" value="QBY43893.1"/>
    <property type="molecule type" value="Genomic_DNA"/>
</dbReference>
<dbReference type="InterPro" id="IPR011049">
    <property type="entry name" value="Serralysin-like_metalloprot_C"/>
</dbReference>
<dbReference type="Proteomes" id="UP001177592">
    <property type="component" value="Chromosome"/>
</dbReference>
<protein>
    <submittedName>
        <fullName evidence="2">RTX-family protein</fullName>
    </submittedName>
</protein>
<name>D2TYU8_9GAMM</name>
<evidence type="ECO:0000313" key="5">
    <source>
        <dbReference type="Proteomes" id="UP000295134"/>
    </source>
</evidence>
<dbReference type="GO" id="GO:0005509">
    <property type="term" value="F:calcium ion binding"/>
    <property type="evidence" value="ECO:0007669"/>
    <property type="project" value="InterPro"/>
</dbReference>
<dbReference type="EMBL" id="FN545185">
    <property type="protein sequence ID" value="CBA72647.1"/>
    <property type="molecule type" value="Genomic_DNA"/>
</dbReference>
<sequence>MATEQDDIIVLPLDYRMNAKLLDAGDGNDIVTDVSEKGHIIKGGKGNDIITVKAGNNILLDGEGDDALYGGDGDDILISTGGNVTLAAGKGNNIIFINQLNGYVTIINNGGKDTIILQDKRIADYQIVDHNGNRSYLSADGLSGILIEDYDQQNVVINAAIGQGETLNNRQLDSLIDFIAAFDSNGENGSIDLMTYLPNFNIDLDFSVATTI</sequence>
<evidence type="ECO:0000313" key="3">
    <source>
        <dbReference type="EMBL" id="QBY43893.1"/>
    </source>
</evidence>
<dbReference type="Proteomes" id="UP000295134">
    <property type="component" value="Chromosome"/>
</dbReference>
<dbReference type="Pfam" id="PF00353">
    <property type="entry name" value="HemolysinCabind"/>
    <property type="match status" value="1"/>
</dbReference>
<reference evidence="4" key="3">
    <citation type="submission" date="2023-04" db="EMBL/GenBank/DDBJ databases">
        <title>Genome dynamics across the evolutionary transition to endosymbiosis.</title>
        <authorList>
            <person name="Siozios S."/>
            <person name="Nadal-Jimenez P."/>
            <person name="Azagi T."/>
            <person name="Sprong H."/>
            <person name="Frost C.L."/>
            <person name="Parratt S.R."/>
            <person name="Taylor G."/>
            <person name="Brettell L."/>
            <person name="Lew K.C."/>
            <person name="Croft L."/>
            <person name="King K.C."/>
            <person name="Brockhurst M.A."/>
            <person name="Hypsa V."/>
            <person name="Novakova E."/>
            <person name="Darby A.C."/>
            <person name="Hurst G.D.D."/>
        </authorList>
    </citation>
    <scope>NUCLEOTIDE SEQUENCE</scope>
    <source>
        <strain evidence="4">ANv_CAN</strain>
    </source>
</reference>
<reference evidence="2" key="1">
    <citation type="journal article" date="2010" name="Insect Mol. Biol.">
        <title>The draft genome sequence of Arsenophonus nasoniae, son-killer bacterium of Nasonia vitripennis, reveals genes associated with virulence and symbiosis.</title>
        <authorList>
            <person name="Wilkes T."/>
            <person name="Darby A.C."/>
            <person name="Choi J."/>
            <person name="Colborne J.K."/>
            <person name="Werren J.H."/>
            <person name="Hurst G.D.D."/>
        </authorList>
    </citation>
    <scope>NUCLEOTIDE SEQUENCE</scope>
</reference>
<dbReference type="GeneID" id="96877506"/>
<keyword evidence="1" id="KW-0106">Calcium</keyword>
<dbReference type="EMBL" id="CP123523">
    <property type="protein sequence ID" value="WGM04225.1"/>
    <property type="molecule type" value="Genomic_DNA"/>
</dbReference>
<dbReference type="RefSeq" id="WP_026822754.1">
    <property type="nucleotide sequence ID" value="NZ_CP038613.1"/>
</dbReference>
<dbReference type="KEGG" id="ans:ArsFIN_24650"/>
<evidence type="ECO:0000313" key="2">
    <source>
        <dbReference type="EMBL" id="CBA72647.1"/>
    </source>
</evidence>
<dbReference type="AlphaFoldDB" id="D2TYU8"/>
<reference evidence="3 5" key="2">
    <citation type="submission" date="2019-03" db="EMBL/GenBank/DDBJ databases">
        <title>Long-read sequencing reveals hyperdense prophage content in a complex bacterial symbiont genome.</title>
        <authorList>
            <person name="Frost C.L."/>
            <person name="Siozios S."/>
            <person name="Nadal-Jimenez P."/>
            <person name="Brockhurst M.A."/>
            <person name="King K.C."/>
            <person name="Darby A.C."/>
            <person name="Hurst G.D.D."/>
        </authorList>
    </citation>
    <scope>NUCLEOTIDE SEQUENCE [LARGE SCALE GENOMIC DNA]</scope>
    <source>
        <strain evidence="3 5">FIN</strain>
    </source>
</reference>
<evidence type="ECO:0000313" key="4">
    <source>
        <dbReference type="EMBL" id="WGM04225.1"/>
    </source>
</evidence>
<dbReference type="InterPro" id="IPR001343">
    <property type="entry name" value="Hemolysn_Ca-bd"/>
</dbReference>
<evidence type="ECO:0000313" key="6">
    <source>
        <dbReference type="Proteomes" id="UP001177592"/>
    </source>
</evidence>
<accession>D2TYU8</accession>
<gene>
    <name evidence="2" type="ORF">ARN_13310</name>
    <name evidence="3" type="ORF">ArsFIN_24650</name>
    <name evidence="4" type="ORF">QE258_11240</name>
</gene>
<dbReference type="PRINTS" id="PR00313">
    <property type="entry name" value="CABNDNGRPT"/>
</dbReference>
<dbReference type="Gene3D" id="2.150.10.10">
    <property type="entry name" value="Serralysin-like metalloprotease, C-terminal"/>
    <property type="match status" value="1"/>
</dbReference>
<proteinExistence type="predicted"/>
<dbReference type="SUPFAM" id="SSF51120">
    <property type="entry name" value="beta-Roll"/>
    <property type="match status" value="1"/>
</dbReference>
<organism evidence="2">
    <name type="scientific">Arsenophonus nasoniae</name>
    <name type="common">son-killer infecting Nasonia vitripennis</name>
    <dbReference type="NCBI Taxonomy" id="638"/>
    <lineage>
        <taxon>Bacteria</taxon>
        <taxon>Pseudomonadati</taxon>
        <taxon>Pseudomonadota</taxon>
        <taxon>Gammaproteobacteria</taxon>
        <taxon>Enterobacterales</taxon>
        <taxon>Morganellaceae</taxon>
        <taxon>Arsenophonus</taxon>
    </lineage>
</organism>
<keyword evidence="6" id="KW-1185">Reference proteome</keyword>
<evidence type="ECO:0000256" key="1">
    <source>
        <dbReference type="ARBA" id="ARBA00022837"/>
    </source>
</evidence>